<dbReference type="EMBL" id="ML213514">
    <property type="protein sequence ID" value="TFK50219.1"/>
    <property type="molecule type" value="Genomic_DNA"/>
</dbReference>
<dbReference type="SUPFAM" id="SSF53474">
    <property type="entry name" value="alpha/beta-Hydrolases"/>
    <property type="match status" value="1"/>
</dbReference>
<evidence type="ECO:0000313" key="1">
    <source>
        <dbReference type="EMBL" id="TFK50219.1"/>
    </source>
</evidence>
<accession>A0A5C3MXF5</accession>
<reference evidence="1 2" key="1">
    <citation type="journal article" date="2019" name="Nat. Ecol. Evol.">
        <title>Megaphylogeny resolves global patterns of mushroom evolution.</title>
        <authorList>
            <person name="Varga T."/>
            <person name="Krizsan K."/>
            <person name="Foldi C."/>
            <person name="Dima B."/>
            <person name="Sanchez-Garcia M."/>
            <person name="Sanchez-Ramirez S."/>
            <person name="Szollosi G.J."/>
            <person name="Szarkandi J.G."/>
            <person name="Papp V."/>
            <person name="Albert L."/>
            <person name="Andreopoulos W."/>
            <person name="Angelini C."/>
            <person name="Antonin V."/>
            <person name="Barry K.W."/>
            <person name="Bougher N.L."/>
            <person name="Buchanan P."/>
            <person name="Buyck B."/>
            <person name="Bense V."/>
            <person name="Catcheside P."/>
            <person name="Chovatia M."/>
            <person name="Cooper J."/>
            <person name="Damon W."/>
            <person name="Desjardin D."/>
            <person name="Finy P."/>
            <person name="Geml J."/>
            <person name="Haridas S."/>
            <person name="Hughes K."/>
            <person name="Justo A."/>
            <person name="Karasinski D."/>
            <person name="Kautmanova I."/>
            <person name="Kiss B."/>
            <person name="Kocsube S."/>
            <person name="Kotiranta H."/>
            <person name="LaButti K.M."/>
            <person name="Lechner B.E."/>
            <person name="Liimatainen K."/>
            <person name="Lipzen A."/>
            <person name="Lukacs Z."/>
            <person name="Mihaltcheva S."/>
            <person name="Morgado L.N."/>
            <person name="Niskanen T."/>
            <person name="Noordeloos M.E."/>
            <person name="Ohm R.A."/>
            <person name="Ortiz-Santana B."/>
            <person name="Ovrebo C."/>
            <person name="Racz N."/>
            <person name="Riley R."/>
            <person name="Savchenko A."/>
            <person name="Shiryaev A."/>
            <person name="Soop K."/>
            <person name="Spirin V."/>
            <person name="Szebenyi C."/>
            <person name="Tomsovsky M."/>
            <person name="Tulloss R.E."/>
            <person name="Uehling J."/>
            <person name="Grigoriev I.V."/>
            <person name="Vagvolgyi C."/>
            <person name="Papp T."/>
            <person name="Martin F.M."/>
            <person name="Miettinen O."/>
            <person name="Hibbett D.S."/>
            <person name="Nagy L.G."/>
        </authorList>
    </citation>
    <scope>NUCLEOTIDE SEQUENCE [LARGE SCALE GENOMIC DNA]</scope>
    <source>
        <strain evidence="1 2">OMC1185</strain>
    </source>
</reference>
<protein>
    <submittedName>
        <fullName evidence="1">Uncharacterized protein</fullName>
    </submittedName>
</protein>
<evidence type="ECO:0000313" key="2">
    <source>
        <dbReference type="Proteomes" id="UP000305948"/>
    </source>
</evidence>
<dbReference type="Proteomes" id="UP000305948">
    <property type="component" value="Unassembled WGS sequence"/>
</dbReference>
<organism evidence="1 2">
    <name type="scientific">Heliocybe sulcata</name>
    <dbReference type="NCBI Taxonomy" id="5364"/>
    <lineage>
        <taxon>Eukaryota</taxon>
        <taxon>Fungi</taxon>
        <taxon>Dikarya</taxon>
        <taxon>Basidiomycota</taxon>
        <taxon>Agaricomycotina</taxon>
        <taxon>Agaricomycetes</taxon>
        <taxon>Gloeophyllales</taxon>
        <taxon>Gloeophyllaceae</taxon>
        <taxon>Heliocybe</taxon>
    </lineage>
</organism>
<dbReference type="AlphaFoldDB" id="A0A5C3MXF5"/>
<proteinExistence type="predicted"/>
<dbReference type="OrthoDB" id="3466517at2759"/>
<dbReference type="Gene3D" id="3.40.50.1820">
    <property type="entry name" value="alpha/beta hydrolase"/>
    <property type="match status" value="1"/>
</dbReference>
<gene>
    <name evidence="1" type="ORF">OE88DRAFT_1645925</name>
</gene>
<keyword evidence="2" id="KW-1185">Reference proteome</keyword>
<name>A0A5C3MXF5_9AGAM</name>
<sequence length="342" mass="38408">MPTAPVDSKGTELSFTDTGPVHGSDTYTTLVVLHGCGFPAEKDDLRLVVVNRRAYGGSTKYGEAELEELRTGQASFLHRIASELANFLVWLIDTNHIPPTSEDGSQGGICLMGWSLGNTSVMTLLAYPDVIPPEISAKLEQYLRKIVLYDPPHCVFGLDKPKRSYDPFEDPELANDPARAFRHFCLWATAYYSHRDLSAARYMSGLDYSKLGTNSAMMDASEEEWATITDGQAAANADVGMIYWMQPAIRIQTRNVLFRERIFEKFLPKVEITLLYGTASFWTSVFAVLELERQYGEHRAKGRNARPMTFFALQDSSHFAHWDEPERFWAAVVEAINTSSVI</sequence>
<dbReference type="InterPro" id="IPR029058">
    <property type="entry name" value="AB_hydrolase_fold"/>
</dbReference>